<dbReference type="EMBL" id="JADCNL010000003">
    <property type="protein sequence ID" value="KAG0488060.1"/>
    <property type="molecule type" value="Genomic_DNA"/>
</dbReference>
<dbReference type="EMBL" id="JADCNM010000003">
    <property type="protein sequence ID" value="KAG0489744.1"/>
    <property type="molecule type" value="Genomic_DNA"/>
</dbReference>
<dbReference type="Proteomes" id="UP000639772">
    <property type="component" value="Chromosome 3"/>
</dbReference>
<dbReference type="Pfam" id="PF13968">
    <property type="entry name" value="DUF4220"/>
    <property type="match status" value="1"/>
</dbReference>
<dbReference type="Proteomes" id="UP000636800">
    <property type="component" value="Chromosome 3"/>
</dbReference>
<feature type="chain" id="PRO_5033941007" description="DUF4220 domain-containing protein" evidence="2">
    <location>
        <begin position="20"/>
        <end position="131"/>
    </location>
</feature>
<evidence type="ECO:0000313" key="4">
    <source>
        <dbReference type="EMBL" id="KAG0488060.1"/>
    </source>
</evidence>
<keyword evidence="2" id="KW-0732">Signal</keyword>
<dbReference type="AlphaFoldDB" id="A0A835R9F3"/>
<evidence type="ECO:0000313" key="6">
    <source>
        <dbReference type="Proteomes" id="UP000636800"/>
    </source>
</evidence>
<evidence type="ECO:0000313" key="7">
    <source>
        <dbReference type="Proteomes" id="UP000639772"/>
    </source>
</evidence>
<keyword evidence="1" id="KW-0812">Transmembrane</keyword>
<evidence type="ECO:0000256" key="1">
    <source>
        <dbReference type="SAM" id="Phobius"/>
    </source>
</evidence>
<accession>A0A835R9F3</accession>
<dbReference type="OrthoDB" id="1189310at2759"/>
<sequence length="131" mass="14319">MVVWSNYLLANWVVDFVLGLLSSSMDDHSNKAILAFWAPFLLLYLGGPDTITAYSMEDNELWAGHLLALAYELIIVVYVLFQSLPSNLLLSPPCSYSLSPSSSTQSGLTRSTEPALTVSAAPWSFQASEVN</sequence>
<comment type="caution">
    <text evidence="4">The sequence shown here is derived from an EMBL/GenBank/DDBJ whole genome shotgun (WGS) entry which is preliminary data.</text>
</comment>
<dbReference type="PANTHER" id="PTHR31325">
    <property type="entry name" value="OS01G0798800 PROTEIN-RELATED"/>
    <property type="match status" value="1"/>
</dbReference>
<evidence type="ECO:0000256" key="2">
    <source>
        <dbReference type="SAM" id="SignalP"/>
    </source>
</evidence>
<keyword evidence="1" id="KW-1133">Transmembrane helix</keyword>
<dbReference type="InterPro" id="IPR025315">
    <property type="entry name" value="DUF4220"/>
</dbReference>
<keyword evidence="1" id="KW-0472">Membrane</keyword>
<reference evidence="6 7" key="1">
    <citation type="journal article" date="2020" name="Nat. Food">
        <title>A phased Vanilla planifolia genome enables genetic improvement of flavour and production.</title>
        <authorList>
            <person name="Hasing T."/>
            <person name="Tang H."/>
            <person name="Brym M."/>
            <person name="Khazi F."/>
            <person name="Huang T."/>
            <person name="Chambers A.H."/>
        </authorList>
    </citation>
    <scope>NUCLEOTIDE SEQUENCE [LARGE SCALE GENOMIC DNA]</scope>
    <source>
        <tissue evidence="4">Leaf</tissue>
    </source>
</reference>
<gene>
    <name evidence="5" type="ORF">HPP92_006607</name>
    <name evidence="4" type="ORF">HPP92_006871</name>
</gene>
<evidence type="ECO:0000259" key="3">
    <source>
        <dbReference type="Pfam" id="PF13968"/>
    </source>
</evidence>
<feature type="domain" description="DUF4220" evidence="3">
    <location>
        <begin position="4"/>
        <end position="91"/>
    </location>
</feature>
<feature type="transmembrane region" description="Helical" evidence="1">
    <location>
        <begin position="62"/>
        <end position="81"/>
    </location>
</feature>
<keyword evidence="6" id="KW-1185">Reference proteome</keyword>
<proteinExistence type="predicted"/>
<feature type="signal peptide" evidence="2">
    <location>
        <begin position="1"/>
        <end position="19"/>
    </location>
</feature>
<name>A0A835R9F3_VANPL</name>
<protein>
    <recommendedName>
        <fullName evidence="3">DUF4220 domain-containing protein</fullName>
    </recommendedName>
</protein>
<feature type="transmembrane region" description="Helical" evidence="1">
    <location>
        <begin position="34"/>
        <end position="56"/>
    </location>
</feature>
<organism evidence="4 6">
    <name type="scientific">Vanilla planifolia</name>
    <name type="common">Vanilla</name>
    <dbReference type="NCBI Taxonomy" id="51239"/>
    <lineage>
        <taxon>Eukaryota</taxon>
        <taxon>Viridiplantae</taxon>
        <taxon>Streptophyta</taxon>
        <taxon>Embryophyta</taxon>
        <taxon>Tracheophyta</taxon>
        <taxon>Spermatophyta</taxon>
        <taxon>Magnoliopsida</taxon>
        <taxon>Liliopsida</taxon>
        <taxon>Asparagales</taxon>
        <taxon>Orchidaceae</taxon>
        <taxon>Vanilloideae</taxon>
        <taxon>Vanilleae</taxon>
        <taxon>Vanilla</taxon>
    </lineage>
</organism>
<evidence type="ECO:0000313" key="5">
    <source>
        <dbReference type="EMBL" id="KAG0489744.1"/>
    </source>
</evidence>